<accession>A0ACC1ARY6</accession>
<evidence type="ECO:0000313" key="1">
    <source>
        <dbReference type="EMBL" id="KAJ0089450.1"/>
    </source>
</evidence>
<name>A0ACC1ARY6_9ROSI</name>
<evidence type="ECO:0000313" key="2">
    <source>
        <dbReference type="Proteomes" id="UP001164250"/>
    </source>
</evidence>
<dbReference type="EMBL" id="CM047904">
    <property type="protein sequence ID" value="KAJ0089450.1"/>
    <property type="molecule type" value="Genomic_DNA"/>
</dbReference>
<comment type="caution">
    <text evidence="1">The sequence shown here is derived from an EMBL/GenBank/DDBJ whole genome shotgun (WGS) entry which is preliminary data.</text>
</comment>
<keyword evidence="2" id="KW-1185">Reference proteome</keyword>
<sequence>MIALPLILDMLEKLFYIGLLGSHFIQFFIAGGSPPGHINKGESSKIYANNAGGGAKQPPLPPGPYSWPILGDLLQVGDKPHITLTKLAQTYGPLFSLRLGNQLVVVGSSQEAAIQILKTHDRILSGRYVPHVAPAKSLEHNNLSLGWNLECNNSWKLLRTLCRTTLFSSKAIESQSFIREKKVVDMVGFISKMQGDVVKIRQELLSAGTDTSSSTVEWTLAELLKHPKCMKKVEEELKKEIDQDLIKESHVPKLTFLQACVKETLRLHPPGPFLLPHRAVDIICASATAVLCICN</sequence>
<reference evidence="2" key="1">
    <citation type="journal article" date="2023" name="G3 (Bethesda)">
        <title>Genome assembly and association tests identify interacting loci associated with vigor, precocity, and sex in interspecific pistachio rootstocks.</title>
        <authorList>
            <person name="Palmer W."/>
            <person name="Jacygrad E."/>
            <person name="Sagayaradj S."/>
            <person name="Cavanaugh K."/>
            <person name="Han R."/>
            <person name="Bertier L."/>
            <person name="Beede B."/>
            <person name="Kafkas S."/>
            <person name="Golino D."/>
            <person name="Preece J."/>
            <person name="Michelmore R."/>
        </authorList>
    </citation>
    <scope>NUCLEOTIDE SEQUENCE [LARGE SCALE GENOMIC DNA]</scope>
</reference>
<dbReference type="Proteomes" id="UP001164250">
    <property type="component" value="Chromosome 8"/>
</dbReference>
<protein>
    <submittedName>
        <fullName evidence="1">Uncharacterized protein</fullName>
    </submittedName>
</protein>
<gene>
    <name evidence="1" type="ORF">Patl1_14847</name>
</gene>
<proteinExistence type="predicted"/>
<organism evidence="1 2">
    <name type="scientific">Pistacia atlantica</name>
    <dbReference type="NCBI Taxonomy" id="434234"/>
    <lineage>
        <taxon>Eukaryota</taxon>
        <taxon>Viridiplantae</taxon>
        <taxon>Streptophyta</taxon>
        <taxon>Embryophyta</taxon>
        <taxon>Tracheophyta</taxon>
        <taxon>Spermatophyta</taxon>
        <taxon>Magnoliopsida</taxon>
        <taxon>eudicotyledons</taxon>
        <taxon>Gunneridae</taxon>
        <taxon>Pentapetalae</taxon>
        <taxon>rosids</taxon>
        <taxon>malvids</taxon>
        <taxon>Sapindales</taxon>
        <taxon>Anacardiaceae</taxon>
        <taxon>Pistacia</taxon>
    </lineage>
</organism>